<evidence type="ECO:0000313" key="7">
    <source>
        <dbReference type="Proteomes" id="UP000576082"/>
    </source>
</evidence>
<evidence type="ECO:0000256" key="3">
    <source>
        <dbReference type="ARBA" id="ARBA00023163"/>
    </source>
</evidence>
<evidence type="ECO:0000256" key="2">
    <source>
        <dbReference type="ARBA" id="ARBA00023125"/>
    </source>
</evidence>
<dbReference type="GO" id="GO:0000976">
    <property type="term" value="F:transcription cis-regulatory region binding"/>
    <property type="evidence" value="ECO:0007669"/>
    <property type="project" value="TreeGrafter"/>
</dbReference>
<comment type="caution">
    <text evidence="6">The sequence shown here is derived from an EMBL/GenBank/DDBJ whole genome shotgun (WGS) entry which is preliminary data.</text>
</comment>
<dbReference type="InterPro" id="IPR028082">
    <property type="entry name" value="Peripla_BP_I"/>
</dbReference>
<dbReference type="PANTHER" id="PTHR30146:SF109">
    <property type="entry name" value="HTH-TYPE TRANSCRIPTIONAL REGULATOR GALS"/>
    <property type="match status" value="1"/>
</dbReference>
<dbReference type="InterPro" id="IPR046335">
    <property type="entry name" value="LacI/GalR-like_sensor"/>
</dbReference>
<dbReference type="SUPFAM" id="SSF47413">
    <property type="entry name" value="lambda repressor-like DNA-binding domains"/>
    <property type="match status" value="1"/>
</dbReference>
<sequence>MKTKGSVTIKDLAKELGVSPTTISRALNGGERISEKTRKKVQALAKQYNYRPNMVARNLQKQSTKTVGVIIPEFNHNFFSMMLHGVEEVARKLGYQMMITTSGRDYEQEKKACFSMADAKVDGILIALSQDMEDYSYLNDIRDEGIPIVLLDRICEDIDTSVVITDDFSGAFKAVDYLLKKGHQKILHMKGDEGISTTFNRYMGFVEAFKRRNLNFDQDLVISGNLKHNPKEALKEKLLSDNSPTAIFASSDYLAFMALETITSLGLKVPEDVSIIGYADEPISRYSTPKLSTIKQPSFEMGKKALEILFDYEKQDEHRHVVIDTELVVRESC</sequence>
<protein>
    <submittedName>
        <fullName evidence="6">LacI family transcriptional regulator</fullName>
    </submittedName>
</protein>
<evidence type="ECO:0000259" key="4">
    <source>
        <dbReference type="PROSITE" id="PS50932"/>
    </source>
</evidence>
<dbReference type="Proteomes" id="UP000576082">
    <property type="component" value="Unassembled WGS sequence"/>
</dbReference>
<keyword evidence="2" id="KW-0238">DNA-binding</keyword>
<dbReference type="GO" id="GO:0003700">
    <property type="term" value="F:DNA-binding transcription factor activity"/>
    <property type="evidence" value="ECO:0007669"/>
    <property type="project" value="TreeGrafter"/>
</dbReference>
<keyword evidence="7" id="KW-1185">Reference proteome</keyword>
<gene>
    <name evidence="6" type="ORF">HHU12_23970</name>
</gene>
<keyword evidence="3" id="KW-0804">Transcription</keyword>
<organism evidence="6 7">
    <name type="scientific">Flammeovirga aprica JL-4</name>
    <dbReference type="NCBI Taxonomy" id="694437"/>
    <lineage>
        <taxon>Bacteria</taxon>
        <taxon>Pseudomonadati</taxon>
        <taxon>Bacteroidota</taxon>
        <taxon>Cytophagia</taxon>
        <taxon>Cytophagales</taxon>
        <taxon>Flammeovirgaceae</taxon>
        <taxon>Flammeovirga</taxon>
    </lineage>
</organism>
<keyword evidence="1" id="KW-0805">Transcription regulation</keyword>
<dbReference type="CDD" id="cd06267">
    <property type="entry name" value="PBP1_LacI_sugar_binding-like"/>
    <property type="match status" value="1"/>
</dbReference>
<reference evidence="6 7" key="1">
    <citation type="submission" date="2020-04" db="EMBL/GenBank/DDBJ databases">
        <title>Flammeovirga sp. SR4, a novel species isolated from seawater.</title>
        <authorList>
            <person name="Wang X."/>
        </authorList>
    </citation>
    <scope>NUCLEOTIDE SEQUENCE [LARGE SCALE GENOMIC DNA]</scope>
    <source>
        <strain evidence="6 7">ATCC 23126</strain>
    </source>
</reference>
<dbReference type="Pfam" id="PF13377">
    <property type="entry name" value="Peripla_BP_3"/>
    <property type="match status" value="1"/>
</dbReference>
<dbReference type="AlphaFoldDB" id="A0A7X9RYM3"/>
<dbReference type="InterPro" id="IPR000843">
    <property type="entry name" value="HTH_LacI"/>
</dbReference>
<evidence type="ECO:0000256" key="1">
    <source>
        <dbReference type="ARBA" id="ARBA00023015"/>
    </source>
</evidence>
<dbReference type="Pfam" id="PF00356">
    <property type="entry name" value="LacI"/>
    <property type="match status" value="1"/>
</dbReference>
<dbReference type="PROSITE" id="PS50932">
    <property type="entry name" value="HTH_LACI_2"/>
    <property type="match status" value="1"/>
</dbReference>
<accession>A0A7X9RYM3</accession>
<feature type="domain" description="HTH lacI-type" evidence="4">
    <location>
        <begin position="7"/>
        <end position="61"/>
    </location>
</feature>
<name>A0A7X9RYM3_9BACT</name>
<dbReference type="EMBL" id="JABANE010000084">
    <property type="protein sequence ID" value="NME71047.1"/>
    <property type="molecule type" value="Genomic_DNA"/>
</dbReference>
<dbReference type="Gene3D" id="1.10.260.40">
    <property type="entry name" value="lambda repressor-like DNA-binding domains"/>
    <property type="match status" value="1"/>
</dbReference>
<evidence type="ECO:0000313" key="6">
    <source>
        <dbReference type="EMBL" id="NME71047.1"/>
    </source>
</evidence>
<dbReference type="RefSeq" id="WP_169659270.1">
    <property type="nucleotide sequence ID" value="NZ_JABANE010000084.1"/>
</dbReference>
<dbReference type="SUPFAM" id="SSF53822">
    <property type="entry name" value="Periplasmic binding protein-like I"/>
    <property type="match status" value="1"/>
</dbReference>
<dbReference type="InterPro" id="IPR001387">
    <property type="entry name" value="Cro/C1-type_HTH"/>
</dbReference>
<evidence type="ECO:0000259" key="5">
    <source>
        <dbReference type="PROSITE" id="PS50943"/>
    </source>
</evidence>
<dbReference type="Gene3D" id="3.40.50.2300">
    <property type="match status" value="2"/>
</dbReference>
<dbReference type="CDD" id="cd01392">
    <property type="entry name" value="HTH_LacI"/>
    <property type="match status" value="1"/>
</dbReference>
<feature type="domain" description="HTH cro/C1-type" evidence="5">
    <location>
        <begin position="8"/>
        <end position="51"/>
    </location>
</feature>
<proteinExistence type="predicted"/>
<dbReference type="InterPro" id="IPR010982">
    <property type="entry name" value="Lambda_DNA-bd_dom_sf"/>
</dbReference>
<dbReference type="SMART" id="SM00354">
    <property type="entry name" value="HTH_LACI"/>
    <property type="match status" value="1"/>
</dbReference>
<dbReference type="PROSITE" id="PS50943">
    <property type="entry name" value="HTH_CROC1"/>
    <property type="match status" value="1"/>
</dbReference>
<dbReference type="PANTHER" id="PTHR30146">
    <property type="entry name" value="LACI-RELATED TRANSCRIPTIONAL REPRESSOR"/>
    <property type="match status" value="1"/>
</dbReference>